<evidence type="ECO:0000313" key="2">
    <source>
        <dbReference type="Proteomes" id="UP000464452"/>
    </source>
</evidence>
<gene>
    <name evidence="1" type="ORF">G3A45_07815</name>
</gene>
<reference evidence="1 2" key="1">
    <citation type="submission" date="2020-02" db="EMBL/GenBank/DDBJ databases">
        <title>Thermophilic hydrogen producing bacteria, Caloranaerobacter azorensis.</title>
        <authorList>
            <person name="Baek K."/>
        </authorList>
    </citation>
    <scope>NUCLEOTIDE SEQUENCE [LARGE SCALE GENOMIC DNA]</scope>
    <source>
        <strain evidence="1 2">T3-1</strain>
    </source>
</reference>
<sequence length="107" mass="12373">MDKFLSIILSVLLVLGLIFSTKNVFNNKDTSQYEIEKLFHEKYEVLTFLSPSCKTLSNCNDYTRNNINNTNAKYKYGDYIRENAMGKESEPKLLPNFSGPIHIMLLQ</sequence>
<dbReference type="KEGG" id="cazo:G3A45_07815"/>
<protein>
    <submittedName>
        <fullName evidence="1">Uncharacterized protein</fullName>
    </submittedName>
</protein>
<proteinExistence type="predicted"/>
<dbReference type="EMBL" id="CP048617">
    <property type="protein sequence ID" value="QIB27200.1"/>
    <property type="molecule type" value="Genomic_DNA"/>
</dbReference>
<name>A0A6P1YD18_9FIRM</name>
<organism evidence="1 2">
    <name type="scientific">Caloranaerobacter azorensis</name>
    <dbReference type="NCBI Taxonomy" id="116090"/>
    <lineage>
        <taxon>Bacteria</taxon>
        <taxon>Bacillati</taxon>
        <taxon>Bacillota</taxon>
        <taxon>Tissierellia</taxon>
        <taxon>Tissierellales</taxon>
        <taxon>Thermohalobacteraceae</taxon>
        <taxon>Caloranaerobacter</taxon>
    </lineage>
</organism>
<evidence type="ECO:0000313" key="1">
    <source>
        <dbReference type="EMBL" id="QIB27200.1"/>
    </source>
</evidence>
<accession>A0A6P1YD18</accession>
<dbReference type="RefSeq" id="WP_163235068.1">
    <property type="nucleotide sequence ID" value="NZ_CP048617.1"/>
</dbReference>
<dbReference type="AlphaFoldDB" id="A0A6P1YD18"/>
<dbReference type="Proteomes" id="UP000464452">
    <property type="component" value="Chromosome"/>
</dbReference>